<dbReference type="AlphaFoldDB" id="A0A7X9P2E2"/>
<comment type="caution">
    <text evidence="2">The sequence shown here is derived from an EMBL/GenBank/DDBJ whole genome shotgun (WGS) entry which is preliminary data.</text>
</comment>
<dbReference type="RefSeq" id="WP_169656373.1">
    <property type="nucleotide sequence ID" value="NZ_JABANE010000018.1"/>
</dbReference>
<dbReference type="Gene3D" id="3.40.50.1110">
    <property type="entry name" value="SGNH hydrolase"/>
    <property type="match status" value="1"/>
</dbReference>
<keyword evidence="3" id="KW-1185">Reference proteome</keyword>
<organism evidence="2 3">
    <name type="scientific">Flammeovirga aprica JL-4</name>
    <dbReference type="NCBI Taxonomy" id="694437"/>
    <lineage>
        <taxon>Bacteria</taxon>
        <taxon>Pseudomonadati</taxon>
        <taxon>Bacteroidota</taxon>
        <taxon>Cytophagia</taxon>
        <taxon>Cytophagales</taxon>
        <taxon>Flammeovirgaceae</taxon>
        <taxon>Flammeovirga</taxon>
    </lineage>
</organism>
<dbReference type="InterPro" id="IPR013830">
    <property type="entry name" value="SGNH_hydro"/>
</dbReference>
<keyword evidence="2" id="KW-0378">Hydrolase</keyword>
<evidence type="ECO:0000259" key="1">
    <source>
        <dbReference type="Pfam" id="PF13472"/>
    </source>
</evidence>
<name>A0A7X9P2E2_9BACT</name>
<evidence type="ECO:0000313" key="3">
    <source>
        <dbReference type="Proteomes" id="UP000576082"/>
    </source>
</evidence>
<feature type="domain" description="SGNH hydrolase-type esterase" evidence="1">
    <location>
        <begin position="110"/>
        <end position="289"/>
    </location>
</feature>
<accession>A0A7X9P2E2</accession>
<dbReference type="Proteomes" id="UP000576082">
    <property type="component" value="Unassembled WGS sequence"/>
</dbReference>
<dbReference type="SUPFAM" id="SSF52266">
    <property type="entry name" value="SGNH hydrolase"/>
    <property type="match status" value="1"/>
</dbReference>
<sequence>MQISKAQLIEKINDLDLEDSELEQYLLEDDSKSEAFNVSYKVNPNNILNLSSADTFVLGYLNKRSRRIRRKRYNEKMENGFNGIQIVSEGDSWFQYPIFLEDVIDHLWENDQFGIYSLGYGGDWLSNIFAEEEYLKAVRAIQPDIFLMSGGGNDLAGNNRVGTIVKTYLGSRPADDYLNDEGEQFFREMKVLYKTIFDNVIAASPNTQIICHGYDYCIPRGQRWLGKPLADRGITDESLQADIIHHLFDKFNDMQIELVSNYENVHHVDLRGTVIETSGWKDEIHPTSEYFGKIAEKIEAKILEVVNRS</sequence>
<reference evidence="2 3" key="1">
    <citation type="submission" date="2020-04" db="EMBL/GenBank/DDBJ databases">
        <title>Flammeovirga sp. SR4, a novel species isolated from seawater.</title>
        <authorList>
            <person name="Wang X."/>
        </authorList>
    </citation>
    <scope>NUCLEOTIDE SEQUENCE [LARGE SCALE GENOMIC DNA]</scope>
    <source>
        <strain evidence="2 3">ATCC 23126</strain>
    </source>
</reference>
<dbReference type="Pfam" id="PF13472">
    <property type="entry name" value="Lipase_GDSL_2"/>
    <property type="match status" value="1"/>
</dbReference>
<protein>
    <submittedName>
        <fullName evidence="2">SGNH/GDSL hydrolase family protein</fullName>
    </submittedName>
</protein>
<evidence type="ECO:0000313" key="2">
    <source>
        <dbReference type="EMBL" id="NME68060.1"/>
    </source>
</evidence>
<gene>
    <name evidence="2" type="ORF">HHU12_08820</name>
</gene>
<dbReference type="GO" id="GO:0016788">
    <property type="term" value="F:hydrolase activity, acting on ester bonds"/>
    <property type="evidence" value="ECO:0007669"/>
    <property type="project" value="UniProtKB-ARBA"/>
</dbReference>
<proteinExistence type="predicted"/>
<dbReference type="CDD" id="cd00229">
    <property type="entry name" value="SGNH_hydrolase"/>
    <property type="match status" value="1"/>
</dbReference>
<dbReference type="InterPro" id="IPR036514">
    <property type="entry name" value="SGNH_hydro_sf"/>
</dbReference>
<dbReference type="EMBL" id="JABANE010000018">
    <property type="protein sequence ID" value="NME68060.1"/>
    <property type="molecule type" value="Genomic_DNA"/>
</dbReference>